<feature type="region of interest" description="Disordered" evidence="6">
    <location>
        <begin position="867"/>
        <end position="886"/>
    </location>
</feature>
<reference evidence="8" key="2">
    <citation type="submission" date="2022-01" db="EMBL/GenBank/DDBJ databases">
        <authorList>
            <person name="Yamashiro T."/>
            <person name="Shiraishi A."/>
            <person name="Satake H."/>
            <person name="Nakayama K."/>
        </authorList>
    </citation>
    <scope>NUCLEOTIDE SEQUENCE</scope>
</reference>
<name>A0ABQ5H013_9ASTR</name>
<feature type="transmembrane region" description="Helical" evidence="7">
    <location>
        <begin position="305"/>
        <end position="323"/>
    </location>
</feature>
<evidence type="ECO:0000313" key="8">
    <source>
        <dbReference type="EMBL" id="GJT81228.1"/>
    </source>
</evidence>
<feature type="region of interest" description="Disordered" evidence="6">
    <location>
        <begin position="550"/>
        <end position="578"/>
    </location>
</feature>
<evidence type="ECO:0000256" key="1">
    <source>
        <dbReference type="ARBA" id="ARBA00004141"/>
    </source>
</evidence>
<dbReference type="PANTHER" id="PTHR11706:SF75">
    <property type="entry name" value="ETHYLENE-INSENSITIVE PROTEIN 2"/>
    <property type="match status" value="1"/>
</dbReference>
<dbReference type="PRINTS" id="PR00447">
    <property type="entry name" value="NATRESASSCMP"/>
</dbReference>
<proteinExistence type="inferred from homology"/>
<feature type="transmembrane region" description="Helical" evidence="7">
    <location>
        <begin position="506"/>
        <end position="526"/>
    </location>
</feature>
<dbReference type="Pfam" id="PF01566">
    <property type="entry name" value="Nramp"/>
    <property type="match status" value="1"/>
</dbReference>
<keyword evidence="5 7" id="KW-0472">Membrane</keyword>
<feature type="region of interest" description="Disordered" evidence="6">
    <location>
        <begin position="1"/>
        <end position="58"/>
    </location>
</feature>
<evidence type="ECO:0000256" key="7">
    <source>
        <dbReference type="SAM" id="Phobius"/>
    </source>
</evidence>
<feature type="transmembrane region" description="Helical" evidence="7">
    <location>
        <begin position="464"/>
        <end position="486"/>
    </location>
</feature>
<dbReference type="PANTHER" id="PTHR11706">
    <property type="entry name" value="SOLUTE CARRIER PROTEIN FAMILY 11 MEMBER"/>
    <property type="match status" value="1"/>
</dbReference>
<dbReference type="EMBL" id="BQNB010019064">
    <property type="protein sequence ID" value="GJT81228.1"/>
    <property type="molecule type" value="Genomic_DNA"/>
</dbReference>
<feature type="compositionally biased region" description="Basic residues" evidence="6">
    <location>
        <begin position="38"/>
        <end position="48"/>
    </location>
</feature>
<protein>
    <submittedName>
        <fullName evidence="8">Ethylene-insensitive protein 2-like protein</fullName>
    </submittedName>
</protein>
<feature type="transmembrane region" description="Helical" evidence="7">
    <location>
        <begin position="85"/>
        <end position="101"/>
    </location>
</feature>
<sequence>MLHTNISQQQSGNSKQPSHEIQEEEDETIPTSTSKKPGSWRKRIKKMATRNVDPEPEPQAEVVKLFSEMEADGTITKPETSLTQRLLPAVLPGIFIAITYVDPGKWVAVIEGGARFGNDLVILMFVFSLAAVLCQYLSASIAVITGRDLAQICTVEYDTITCILLGLQAELSMIALDLSMILGTAHALSLTFGFSLFTCVLITSLDAFLFPVVSGYLENGKAKFICMWLATVALFSYFFGVLTSQRDTSLSVGGSITNLSGESAFALMSLLGASIMPHNFYLHSSIVQQNQGSTQVSKGALCHDHLFAIACVFSGVFLINFILMNSAANVFYSTGLDLLTFQDALSLMDQVFRSLMAPFALVLLLVLSYHTTALTWKFSGQSVLLNFFKLDIPGWSHHSSVRCIALIPALLCSWHSGAEGTYQLMIFTQIVVALLLPSSVIPLFRIAASRSLMGVNRISQFVEYLLWITYIGMFGLMVVFVVEMVFGNSEWASNLRWTSGTAVLAPYTVILVTAVFSVSFTLKLVVTPLKSVSSRPDIIRELSFNERVEAPRENTEETLPGSGPDSGSGSGPGSFVEKPSEFDFNLPDEILDYDKVSQLSTIEENSSDLVSPVIISESVVTPVETVVKKEVDDSVEKTLGIDRNSHIVKEHQRDIFEPEEQPKMVLAMNQSPTSNGPPSFKSLGGKIDDIGSGPGSLSKLAGLGRAARRQLATSLDDFWKLLFDLHGEMTQDARTNKLDKLLGIESKLNPNPNPNSKATPVAVSKITVPETDFNGYNPSLLSSYQQLLDVYAQNPNLNVVDPEKRYHSLRLPQASSGYVDQPATIHGYQIKSYINQTKQRGADYLTEPLSPKSPSLVSSNVSSNFKAPGSLTKTQLNGLRPAKPPGFPDPVVSRNNSMQPERNFYNLQPAAPVESVHEKKYYSMPDISGLLPNREPKILPDRDGAARYGTLRQPRQSDYAGPLYRSGSISGYGGLSYSNLSRDAAAYTPVSSYGSGLGLSDTWSMWSKQPSEQFGVAEKVNPRANFNTQEAATPAVDSEANILKSLRLCIVKLLKLEGSEWLFKQNGGLDEDLVDRVAARERFLYELESNEASRMGPGGMKIDEAEYNKYLVTSVPNCGEGCVWRIDLIKSFGVWCIHRILELSLMESRPELWGKYTYVLNRLQGIIEPSFSKPRVPANPCFCLQLPDSYQRMSSPPKSINSLPPPVKPNRGKCTTASGLLDIVKDVETAISCRKGRPGTAAGDVAFPKGKENLASVLKRYKRRLQAVGSDGLSRSP</sequence>
<evidence type="ECO:0000256" key="6">
    <source>
        <dbReference type="SAM" id="MobiDB-lite"/>
    </source>
</evidence>
<dbReference type="PIRSF" id="PIRSF037378">
    <property type="entry name" value="EIN2"/>
    <property type="match status" value="1"/>
</dbReference>
<evidence type="ECO:0000256" key="5">
    <source>
        <dbReference type="ARBA" id="ARBA00023136"/>
    </source>
</evidence>
<comment type="caution">
    <text evidence="8">The sequence shown here is derived from an EMBL/GenBank/DDBJ whole genome shotgun (WGS) entry which is preliminary data.</text>
</comment>
<feature type="transmembrane region" description="Helical" evidence="7">
    <location>
        <begin position="157"/>
        <end position="176"/>
    </location>
</feature>
<feature type="transmembrane region" description="Helical" evidence="7">
    <location>
        <begin position="121"/>
        <end position="145"/>
    </location>
</feature>
<dbReference type="InterPro" id="IPR017187">
    <property type="entry name" value="EIN2"/>
</dbReference>
<organism evidence="8 9">
    <name type="scientific">Tanacetum coccineum</name>
    <dbReference type="NCBI Taxonomy" id="301880"/>
    <lineage>
        <taxon>Eukaryota</taxon>
        <taxon>Viridiplantae</taxon>
        <taxon>Streptophyta</taxon>
        <taxon>Embryophyta</taxon>
        <taxon>Tracheophyta</taxon>
        <taxon>Spermatophyta</taxon>
        <taxon>Magnoliopsida</taxon>
        <taxon>eudicotyledons</taxon>
        <taxon>Gunneridae</taxon>
        <taxon>Pentapetalae</taxon>
        <taxon>asterids</taxon>
        <taxon>campanulids</taxon>
        <taxon>Asterales</taxon>
        <taxon>Asteraceae</taxon>
        <taxon>Asteroideae</taxon>
        <taxon>Anthemideae</taxon>
        <taxon>Anthemidinae</taxon>
        <taxon>Tanacetum</taxon>
    </lineage>
</organism>
<keyword evidence="4 7" id="KW-1133">Transmembrane helix</keyword>
<feature type="transmembrane region" description="Helical" evidence="7">
    <location>
        <begin position="225"/>
        <end position="244"/>
    </location>
</feature>
<gene>
    <name evidence="8" type="ORF">Tco_1055570</name>
</gene>
<dbReference type="InterPro" id="IPR001046">
    <property type="entry name" value="NRAMP_fam"/>
</dbReference>
<reference evidence="8" key="1">
    <citation type="journal article" date="2022" name="Int. J. Mol. Sci.">
        <title>Draft Genome of Tanacetum Coccineum: Genomic Comparison of Closely Related Tanacetum-Family Plants.</title>
        <authorList>
            <person name="Yamashiro T."/>
            <person name="Shiraishi A."/>
            <person name="Nakayama K."/>
            <person name="Satake H."/>
        </authorList>
    </citation>
    <scope>NUCLEOTIDE SEQUENCE</scope>
</reference>
<feature type="transmembrane region" description="Helical" evidence="7">
    <location>
        <begin position="422"/>
        <end position="444"/>
    </location>
</feature>
<feature type="transmembrane region" description="Helical" evidence="7">
    <location>
        <begin position="188"/>
        <end position="213"/>
    </location>
</feature>
<comment type="similarity">
    <text evidence="2">Belongs to the NRAMP (TC 2.A.55) family.</text>
</comment>
<evidence type="ECO:0000256" key="2">
    <source>
        <dbReference type="ARBA" id="ARBA00009965"/>
    </source>
</evidence>
<evidence type="ECO:0000256" key="4">
    <source>
        <dbReference type="ARBA" id="ARBA00022989"/>
    </source>
</evidence>
<feature type="transmembrane region" description="Helical" evidence="7">
    <location>
        <begin position="264"/>
        <end position="284"/>
    </location>
</feature>
<feature type="transmembrane region" description="Helical" evidence="7">
    <location>
        <begin position="355"/>
        <end position="378"/>
    </location>
</feature>
<evidence type="ECO:0000313" key="9">
    <source>
        <dbReference type="Proteomes" id="UP001151760"/>
    </source>
</evidence>
<dbReference type="Proteomes" id="UP001151760">
    <property type="component" value="Unassembled WGS sequence"/>
</dbReference>
<accession>A0ABQ5H013</accession>
<keyword evidence="9" id="KW-1185">Reference proteome</keyword>
<keyword evidence="3 7" id="KW-0812">Transmembrane</keyword>
<feature type="compositionally biased region" description="Polar residues" evidence="6">
    <location>
        <begin position="1"/>
        <end position="16"/>
    </location>
</feature>
<evidence type="ECO:0000256" key="3">
    <source>
        <dbReference type="ARBA" id="ARBA00022692"/>
    </source>
</evidence>
<comment type="subcellular location">
    <subcellularLocation>
        <location evidence="1">Membrane</location>
        <topology evidence="1">Multi-pass membrane protein</topology>
    </subcellularLocation>
</comment>